<gene>
    <name evidence="7 8 9 10 11" type="primary">LOC108560565</name>
</gene>
<accession>A0ABM1MGG0</accession>
<evidence type="ECO:0000313" key="8">
    <source>
        <dbReference type="RefSeq" id="XP_017773661.1"/>
    </source>
</evidence>
<evidence type="ECO:0000313" key="6">
    <source>
        <dbReference type="Proteomes" id="UP000695000"/>
    </source>
</evidence>
<evidence type="ECO:0000313" key="7">
    <source>
        <dbReference type="RefSeq" id="XP_017773660.1"/>
    </source>
</evidence>
<proteinExistence type="predicted"/>
<feature type="domain" description="HTH psq-type" evidence="5">
    <location>
        <begin position="1"/>
        <end position="53"/>
    </location>
</feature>
<evidence type="ECO:0000256" key="1">
    <source>
        <dbReference type="ARBA" id="ARBA00004123"/>
    </source>
</evidence>
<keyword evidence="6" id="KW-1185">Reference proteome</keyword>
<keyword evidence="2 4" id="KW-0238">DNA-binding</keyword>
<evidence type="ECO:0000313" key="9">
    <source>
        <dbReference type="RefSeq" id="XP_017773662.1"/>
    </source>
</evidence>
<dbReference type="RefSeq" id="XP_017773661.1">
    <property type="nucleotide sequence ID" value="XM_017918172.1"/>
</dbReference>
<evidence type="ECO:0000313" key="10">
    <source>
        <dbReference type="RefSeq" id="XP_017773664.1"/>
    </source>
</evidence>
<dbReference type="GeneID" id="108560565"/>
<name>A0ABM1MGG0_NICVS</name>
<dbReference type="RefSeq" id="XP_017773662.1">
    <property type="nucleotide sequence ID" value="XM_017918173.1"/>
</dbReference>
<dbReference type="SUPFAM" id="SSF46689">
    <property type="entry name" value="Homeodomain-like"/>
    <property type="match status" value="1"/>
</dbReference>
<dbReference type="Proteomes" id="UP000695000">
    <property type="component" value="Unplaced"/>
</dbReference>
<dbReference type="RefSeq" id="XP_017773660.1">
    <property type="nucleotide sequence ID" value="XM_017918171.1"/>
</dbReference>
<organism evidence="6 7">
    <name type="scientific">Nicrophorus vespilloides</name>
    <name type="common">Boreal carrion beetle</name>
    <dbReference type="NCBI Taxonomy" id="110193"/>
    <lineage>
        <taxon>Eukaryota</taxon>
        <taxon>Metazoa</taxon>
        <taxon>Ecdysozoa</taxon>
        <taxon>Arthropoda</taxon>
        <taxon>Hexapoda</taxon>
        <taxon>Insecta</taxon>
        <taxon>Pterygota</taxon>
        <taxon>Neoptera</taxon>
        <taxon>Endopterygota</taxon>
        <taxon>Coleoptera</taxon>
        <taxon>Polyphaga</taxon>
        <taxon>Staphyliniformia</taxon>
        <taxon>Silphidae</taxon>
        <taxon>Nicrophorinae</taxon>
        <taxon>Nicrophorus</taxon>
    </lineage>
</organism>
<sequence length="300" mass="34294">MAKRGHYSRWSENDLLMAIAAYKDGESGLNECSRKFGVPKATIKRHADRNNQVKALGRQATFSSHMEKVLSSHILQLEKCSFGLTTNEIRKLAFDVAEKHSLPHTFNKEKKIAGKKWFYAFMRRNPQLSRIKTGTLETTFSDSESSSNDLVDNALQEKKNTQFKNVFDITEKNPGPSDFSELTKKPSLEDNVPSCNKKITSYKKTQNVDIVKVEENVSDEFSVKQESSELGCLKRKSEIEETENVLLLKINKVEDEIKIKLEIDEDVDECDRMGDGFEFVDVRMNADDRNEHFDIVNPIS</sequence>
<dbReference type="RefSeq" id="XP_017773665.1">
    <property type="nucleotide sequence ID" value="XM_017918176.1"/>
</dbReference>
<dbReference type="RefSeq" id="XP_017773664.1">
    <property type="nucleotide sequence ID" value="XM_017918175.1"/>
</dbReference>
<feature type="DNA-binding region" description="H-T-H motif" evidence="4">
    <location>
        <begin position="29"/>
        <end position="49"/>
    </location>
</feature>
<evidence type="ECO:0000256" key="3">
    <source>
        <dbReference type="ARBA" id="ARBA00023242"/>
    </source>
</evidence>
<keyword evidence="3 4" id="KW-0539">Nucleus</keyword>
<evidence type="ECO:0000256" key="2">
    <source>
        <dbReference type="ARBA" id="ARBA00023125"/>
    </source>
</evidence>
<dbReference type="InterPro" id="IPR007889">
    <property type="entry name" value="HTH_Psq"/>
</dbReference>
<dbReference type="PROSITE" id="PS50960">
    <property type="entry name" value="HTH_PSQ"/>
    <property type="match status" value="1"/>
</dbReference>
<dbReference type="InterPro" id="IPR006600">
    <property type="entry name" value="HTH_CenpB_DNA-bd_dom"/>
</dbReference>
<evidence type="ECO:0000313" key="11">
    <source>
        <dbReference type="RefSeq" id="XP_017773665.1"/>
    </source>
</evidence>
<evidence type="ECO:0000259" key="5">
    <source>
        <dbReference type="PROSITE" id="PS50960"/>
    </source>
</evidence>
<comment type="subcellular location">
    <subcellularLocation>
        <location evidence="1 4">Nucleus</location>
    </subcellularLocation>
</comment>
<reference evidence="7 8" key="1">
    <citation type="submission" date="2025-05" db="UniProtKB">
        <authorList>
            <consortium name="RefSeq"/>
        </authorList>
    </citation>
    <scope>IDENTIFICATION</scope>
    <source>
        <tissue evidence="7 8">Whole Larva</tissue>
    </source>
</reference>
<protein>
    <submittedName>
        <fullName evidence="7 8">Uncharacterized protein LOC108560565</fullName>
    </submittedName>
</protein>
<dbReference type="Pfam" id="PF03221">
    <property type="entry name" value="HTH_Tnp_Tc5"/>
    <property type="match status" value="1"/>
</dbReference>
<dbReference type="Gene3D" id="1.10.10.60">
    <property type="entry name" value="Homeodomain-like"/>
    <property type="match status" value="1"/>
</dbReference>
<dbReference type="InterPro" id="IPR009057">
    <property type="entry name" value="Homeodomain-like_sf"/>
</dbReference>
<evidence type="ECO:0000256" key="4">
    <source>
        <dbReference type="PROSITE-ProRule" id="PRU00320"/>
    </source>
</evidence>